<feature type="domain" description="Peptidase M16 N-terminal" evidence="1">
    <location>
        <begin position="46"/>
        <end position="164"/>
    </location>
</feature>
<dbReference type="Proteomes" id="UP000051296">
    <property type="component" value="Unassembled WGS sequence"/>
</dbReference>
<gene>
    <name evidence="3" type="ORF">IV68_GL000120</name>
</gene>
<dbReference type="Gene3D" id="3.30.830.10">
    <property type="entry name" value="Metalloenzyme, LuxS/M16 peptidase-like"/>
    <property type="match status" value="2"/>
</dbReference>
<dbReference type="STRING" id="1123500.GCA_000420365_00383"/>
<sequence length="420" mass="46308">MNQPRSETVTLANGLRVHLLPLKEFHQMAVALNVNFGSQDQIFDFAGHHYQQPAGVAHFLEHRLFGQPGYDAFNRLSELGANANAFTTRSRTCYYFTSLANNLPALKELVTFTQTPYFDPQAVEREAAIIEQEAAMYADNPDAQLFRTLTQLVFPQSTLATEIVGSPGSIQKIGPADLLTAFQAFYQPDNCDLYIAGAFNSDQVKATIEASLAGQRPKETSPVEVKVSALSPSETAEQTMVLPVAKTRLAVGCQIVPKNGIFTGKKAFKMMLVLSLALDLALGEYNPLYMDWYNSGLINDDFFAEVEWERGYAFLTIATETPEPRVLFEGLKPVLTDLVGHVKTLATDFELVKRDALARTIARLNDPESIVTDFEGASFDGLTTLDEIALLRQLTADDLVTCLRALKNQGIAHVIAYPKS</sequence>
<dbReference type="InterPro" id="IPR007863">
    <property type="entry name" value="Peptidase_M16_C"/>
</dbReference>
<accession>A0A0R2G822</accession>
<dbReference type="InterPro" id="IPR050361">
    <property type="entry name" value="MPP/UQCRC_Complex"/>
</dbReference>
<dbReference type="InParanoid" id="A0A0R2G822"/>
<evidence type="ECO:0000313" key="4">
    <source>
        <dbReference type="Proteomes" id="UP000051296"/>
    </source>
</evidence>
<dbReference type="NCBIfam" id="NF047421">
    <property type="entry name" value="YfmH_fam"/>
    <property type="match status" value="1"/>
</dbReference>
<dbReference type="Pfam" id="PF00675">
    <property type="entry name" value="Peptidase_M16"/>
    <property type="match status" value="1"/>
</dbReference>
<evidence type="ECO:0000313" key="3">
    <source>
        <dbReference type="EMBL" id="KRN33322.1"/>
    </source>
</evidence>
<dbReference type="FunCoup" id="A0A0R2G822">
    <property type="interactions" value="6"/>
</dbReference>
<reference evidence="3 4" key="1">
    <citation type="journal article" date="2015" name="Genome Announc.">
        <title>Expanding the biotechnology potential of lactobacilli through comparative genomics of 213 strains and associated genera.</title>
        <authorList>
            <person name="Sun Z."/>
            <person name="Harris H.M."/>
            <person name="McCann A."/>
            <person name="Guo C."/>
            <person name="Argimon S."/>
            <person name="Zhang W."/>
            <person name="Yang X."/>
            <person name="Jeffery I.B."/>
            <person name="Cooney J.C."/>
            <person name="Kagawa T.F."/>
            <person name="Liu W."/>
            <person name="Song Y."/>
            <person name="Salvetti E."/>
            <person name="Wrobel A."/>
            <person name="Rasinkangas P."/>
            <person name="Parkhill J."/>
            <person name="Rea M.C."/>
            <person name="O'Sullivan O."/>
            <person name="Ritari J."/>
            <person name="Douillard F.P."/>
            <person name="Paul Ross R."/>
            <person name="Yang R."/>
            <person name="Briner A.E."/>
            <person name="Felis G.E."/>
            <person name="de Vos W.M."/>
            <person name="Barrangou R."/>
            <person name="Klaenhammer T.R."/>
            <person name="Caufield P.W."/>
            <person name="Cui Y."/>
            <person name="Zhang H."/>
            <person name="O'Toole P.W."/>
        </authorList>
    </citation>
    <scope>NUCLEOTIDE SEQUENCE [LARGE SCALE GENOMIC DNA]</scope>
    <source>
        <strain evidence="3 4">DSM 20190</strain>
    </source>
</reference>
<evidence type="ECO:0000259" key="2">
    <source>
        <dbReference type="Pfam" id="PF05193"/>
    </source>
</evidence>
<name>A0A0R2G822_9LACO</name>
<evidence type="ECO:0000259" key="1">
    <source>
        <dbReference type="Pfam" id="PF00675"/>
    </source>
</evidence>
<dbReference type="InterPro" id="IPR011765">
    <property type="entry name" value="Pept_M16_N"/>
</dbReference>
<dbReference type="PANTHER" id="PTHR11851">
    <property type="entry name" value="METALLOPROTEASE"/>
    <property type="match status" value="1"/>
</dbReference>
<dbReference type="SUPFAM" id="SSF63411">
    <property type="entry name" value="LuxS/MPP-like metallohydrolase"/>
    <property type="match status" value="2"/>
</dbReference>
<organism evidence="3 4">
    <name type="scientific">Weissella halotolerans DSM 20190</name>
    <dbReference type="NCBI Taxonomy" id="1123500"/>
    <lineage>
        <taxon>Bacteria</taxon>
        <taxon>Bacillati</taxon>
        <taxon>Bacillota</taxon>
        <taxon>Bacilli</taxon>
        <taxon>Lactobacillales</taxon>
        <taxon>Lactobacillaceae</taxon>
        <taxon>Weissella</taxon>
    </lineage>
</organism>
<protein>
    <submittedName>
        <fullName evidence="3">M16 family peptidase</fullName>
    </submittedName>
</protein>
<comment type="caution">
    <text evidence="3">The sequence shown here is derived from an EMBL/GenBank/DDBJ whole genome shotgun (WGS) entry which is preliminary data.</text>
</comment>
<proteinExistence type="predicted"/>
<dbReference type="PANTHER" id="PTHR11851:SF134">
    <property type="entry name" value="ZINC-DEPENDENT PROTEASE"/>
    <property type="match status" value="1"/>
</dbReference>
<dbReference type="GO" id="GO:0046872">
    <property type="term" value="F:metal ion binding"/>
    <property type="evidence" value="ECO:0007669"/>
    <property type="project" value="InterPro"/>
</dbReference>
<keyword evidence="4" id="KW-1185">Reference proteome</keyword>
<dbReference type="EMBL" id="JQAX01000001">
    <property type="protein sequence ID" value="KRN33322.1"/>
    <property type="molecule type" value="Genomic_DNA"/>
</dbReference>
<dbReference type="eggNOG" id="COG0612">
    <property type="taxonomic scope" value="Bacteria"/>
</dbReference>
<dbReference type="Pfam" id="PF05193">
    <property type="entry name" value="Peptidase_M16_C"/>
    <property type="match status" value="1"/>
</dbReference>
<dbReference type="RefSeq" id="WP_022791184.1">
    <property type="nucleotide sequence ID" value="NZ_ATUU01000001.1"/>
</dbReference>
<feature type="domain" description="Peptidase M16 C-terminal" evidence="2">
    <location>
        <begin position="173"/>
        <end position="321"/>
    </location>
</feature>
<dbReference type="PATRIC" id="fig|1123500.6.peg.118"/>
<dbReference type="InterPro" id="IPR011249">
    <property type="entry name" value="Metalloenz_LuxS/M16"/>
</dbReference>
<dbReference type="AlphaFoldDB" id="A0A0R2G822"/>